<feature type="region of interest" description="Disordered" evidence="1">
    <location>
        <begin position="56"/>
        <end position="128"/>
    </location>
</feature>
<evidence type="ECO:0000313" key="2">
    <source>
        <dbReference type="EMBL" id="QNJ97428.1"/>
    </source>
</evidence>
<dbReference type="Proteomes" id="UP000515514">
    <property type="component" value="Chromosome"/>
</dbReference>
<dbReference type="RefSeq" id="WP_186991182.1">
    <property type="nucleotide sequence ID" value="NZ_CP052909.1"/>
</dbReference>
<feature type="compositionally biased region" description="Polar residues" evidence="1">
    <location>
        <begin position="86"/>
        <end position="103"/>
    </location>
</feature>
<organism evidence="2 3">
    <name type="scientific">Constantimarinum furrinae</name>
    <dbReference type="NCBI Taxonomy" id="2562285"/>
    <lineage>
        <taxon>Bacteria</taxon>
        <taxon>Pseudomonadati</taxon>
        <taxon>Bacteroidota</taxon>
        <taxon>Flavobacteriia</taxon>
        <taxon>Flavobacteriales</taxon>
        <taxon>Flavobacteriaceae</taxon>
        <taxon>Altibacter/Constantimarinum group</taxon>
        <taxon>Constantimarinum</taxon>
    </lineage>
</organism>
<reference evidence="2 3" key="1">
    <citation type="submission" date="2020-04" db="EMBL/GenBank/DDBJ databases">
        <title>Genome sequence of Altibacter aquimarinus strain ALE3EI.</title>
        <authorList>
            <person name="Oh H.-M."/>
            <person name="Jang D."/>
        </authorList>
    </citation>
    <scope>NUCLEOTIDE SEQUENCE [LARGE SCALE GENOMIC DNA]</scope>
    <source>
        <strain evidence="2 3">ALE3EI</strain>
    </source>
</reference>
<evidence type="ECO:0000313" key="3">
    <source>
        <dbReference type="Proteomes" id="UP000515514"/>
    </source>
</evidence>
<sequence length="128" mass="13314">MKILKISAKKIGMGMVLIALPLLQSCKENTDENKTNGDTTQKSTMVKANEVVKSTDTTATGALNPAHGQPGHRCDLPVGAPLTGTPVINSQQTPVLNSGSTPATGDLKVNPPHGQPGHRCDIKVGDPL</sequence>
<dbReference type="EMBL" id="CP052909">
    <property type="protein sequence ID" value="QNJ97428.1"/>
    <property type="molecule type" value="Genomic_DNA"/>
</dbReference>
<name>A0A7G8PSW2_9FLAO</name>
<evidence type="ECO:0000256" key="1">
    <source>
        <dbReference type="SAM" id="MobiDB-lite"/>
    </source>
</evidence>
<proteinExistence type="predicted"/>
<dbReference type="AlphaFoldDB" id="A0A7G8PSW2"/>
<protein>
    <submittedName>
        <fullName evidence="2">Uncharacterized protein</fullName>
    </submittedName>
</protein>
<keyword evidence="3" id="KW-1185">Reference proteome</keyword>
<dbReference type="PROSITE" id="PS51257">
    <property type="entry name" value="PROKAR_LIPOPROTEIN"/>
    <property type="match status" value="1"/>
</dbReference>
<dbReference type="KEGG" id="alti:ALE3EI_0853"/>
<gene>
    <name evidence="2" type="ORF">ALE3EI_0853</name>
</gene>
<feature type="compositionally biased region" description="Basic and acidic residues" evidence="1">
    <location>
        <begin position="118"/>
        <end position="128"/>
    </location>
</feature>
<accession>A0A7G8PSW2</accession>